<dbReference type="GO" id="GO:0016020">
    <property type="term" value="C:membrane"/>
    <property type="evidence" value="ECO:0007669"/>
    <property type="project" value="UniProtKB-SubCell"/>
</dbReference>
<dbReference type="PANTHER" id="PTHR43562">
    <property type="entry name" value="NAPA-TYPE SODIUM/HYDROGEN ANTIPORTER"/>
    <property type="match status" value="1"/>
</dbReference>
<dbReference type="EMBL" id="DSQF01000018">
    <property type="protein sequence ID" value="HGZ43529.1"/>
    <property type="molecule type" value="Genomic_DNA"/>
</dbReference>
<organism evidence="12">
    <name type="scientific">Eiseniibacteriota bacterium</name>
    <dbReference type="NCBI Taxonomy" id="2212470"/>
    <lineage>
        <taxon>Bacteria</taxon>
        <taxon>Candidatus Eiseniibacteriota</taxon>
    </lineage>
</organism>
<feature type="transmembrane region" description="Helical" evidence="10">
    <location>
        <begin position="101"/>
        <end position="120"/>
    </location>
</feature>
<accession>A0A832I1Q5</accession>
<evidence type="ECO:0000256" key="10">
    <source>
        <dbReference type="SAM" id="Phobius"/>
    </source>
</evidence>
<feature type="transmembrane region" description="Helical" evidence="10">
    <location>
        <begin position="193"/>
        <end position="216"/>
    </location>
</feature>
<keyword evidence="9" id="KW-0739">Sodium transport</keyword>
<evidence type="ECO:0000313" key="12">
    <source>
        <dbReference type="EMBL" id="HGZ43529.1"/>
    </source>
</evidence>
<keyword evidence="8 10" id="KW-0472">Membrane</keyword>
<keyword evidence="5 10" id="KW-1133">Transmembrane helix</keyword>
<protein>
    <submittedName>
        <fullName evidence="12">Cation:proton antiporter</fullName>
    </submittedName>
</protein>
<feature type="domain" description="Cation/H+ exchanger transmembrane" evidence="11">
    <location>
        <begin position="54"/>
        <end position="437"/>
    </location>
</feature>
<comment type="caution">
    <text evidence="12">The sequence shown here is derived from an EMBL/GenBank/DDBJ whole genome shotgun (WGS) entry which is preliminary data.</text>
</comment>
<evidence type="ECO:0000256" key="9">
    <source>
        <dbReference type="ARBA" id="ARBA00023201"/>
    </source>
</evidence>
<evidence type="ECO:0000256" key="8">
    <source>
        <dbReference type="ARBA" id="ARBA00023136"/>
    </source>
</evidence>
<dbReference type="InterPro" id="IPR006153">
    <property type="entry name" value="Cation/H_exchanger_TM"/>
</dbReference>
<evidence type="ECO:0000256" key="1">
    <source>
        <dbReference type="ARBA" id="ARBA00004141"/>
    </source>
</evidence>
<feature type="transmembrane region" description="Helical" evidence="10">
    <location>
        <begin position="228"/>
        <end position="251"/>
    </location>
</feature>
<keyword evidence="3" id="KW-0050">Antiport</keyword>
<feature type="transmembrane region" description="Helical" evidence="10">
    <location>
        <begin position="281"/>
        <end position="301"/>
    </location>
</feature>
<keyword evidence="2" id="KW-0813">Transport</keyword>
<name>A0A832I1Q5_UNCEI</name>
<feature type="transmembrane region" description="Helical" evidence="10">
    <location>
        <begin position="322"/>
        <end position="340"/>
    </location>
</feature>
<feature type="transmembrane region" description="Helical" evidence="10">
    <location>
        <begin position="41"/>
        <end position="61"/>
    </location>
</feature>
<dbReference type="AlphaFoldDB" id="A0A832I1Q5"/>
<feature type="transmembrane region" description="Helical" evidence="10">
    <location>
        <begin position="68"/>
        <end position="89"/>
    </location>
</feature>
<evidence type="ECO:0000256" key="5">
    <source>
        <dbReference type="ARBA" id="ARBA00022989"/>
    </source>
</evidence>
<dbReference type="GO" id="GO:0006814">
    <property type="term" value="P:sodium ion transport"/>
    <property type="evidence" value="ECO:0007669"/>
    <property type="project" value="UniProtKB-KW"/>
</dbReference>
<feature type="transmembrane region" description="Helical" evidence="10">
    <location>
        <begin position="132"/>
        <end position="153"/>
    </location>
</feature>
<evidence type="ECO:0000259" key="11">
    <source>
        <dbReference type="Pfam" id="PF00999"/>
    </source>
</evidence>
<feature type="transmembrane region" description="Helical" evidence="10">
    <location>
        <begin position="388"/>
        <end position="409"/>
    </location>
</feature>
<feature type="transmembrane region" description="Helical" evidence="10">
    <location>
        <begin position="415"/>
        <end position="438"/>
    </location>
</feature>
<dbReference type="GO" id="GO:0015297">
    <property type="term" value="F:antiporter activity"/>
    <property type="evidence" value="ECO:0007669"/>
    <property type="project" value="UniProtKB-KW"/>
</dbReference>
<keyword evidence="7" id="KW-0406">Ion transport</keyword>
<evidence type="ECO:0000256" key="2">
    <source>
        <dbReference type="ARBA" id="ARBA00022448"/>
    </source>
</evidence>
<evidence type="ECO:0000256" key="4">
    <source>
        <dbReference type="ARBA" id="ARBA00022692"/>
    </source>
</evidence>
<feature type="transmembrane region" description="Helical" evidence="10">
    <location>
        <begin position="352"/>
        <end position="376"/>
    </location>
</feature>
<sequence>MRSHRLSRPLFLPVAAATVGVTLLDAWTAHAAADPNAVDILPILLALVIILVGAKLGGSLFEALKLPAVLGELTVGIVFGNLSLAGFTAFEALEKQPMLDVLAQIGVLFLLFEVGLESNVGSMMKVGASSLLVALLGVVAPMVLGWTTSHLFFPSHNELMHWFIGATLCATSVGITARVLTDLQRISSPEGRIIIGAAVIDDVLGLIVLAVVSGIIEAANRGEAFEAATAFVILGKAVAFLVGAVIVGGWLSRHAFGAATYLRGKGILLTLSLAFCFLLAWIAGIMGLAPIVGAFAAGLVLDEVHYRELREREPHKHDITELMHPLATFLVPVFFVLMGMRVDLSVFGDVSVLGFAAVLTLAAIVGKQACSLGVLGKGVDKLAVGLGMIPRGEVGLIFAGIGSTLMIGGERVIDAAAFSAVVIMVALTTMLTPPLLVWRLRKPAGG</sequence>
<feature type="transmembrane region" description="Helical" evidence="10">
    <location>
        <begin position="159"/>
        <end position="181"/>
    </location>
</feature>
<reference evidence="12" key="1">
    <citation type="journal article" date="2020" name="mSystems">
        <title>Genome- and Community-Level Interaction Insights into Carbon Utilization and Element Cycling Functions of Hydrothermarchaeota in Hydrothermal Sediment.</title>
        <authorList>
            <person name="Zhou Z."/>
            <person name="Liu Y."/>
            <person name="Xu W."/>
            <person name="Pan J."/>
            <person name="Luo Z.H."/>
            <person name="Li M."/>
        </authorList>
    </citation>
    <scope>NUCLEOTIDE SEQUENCE [LARGE SCALE GENOMIC DNA]</scope>
    <source>
        <strain evidence="12">SpSt-381</strain>
    </source>
</reference>
<evidence type="ECO:0000256" key="6">
    <source>
        <dbReference type="ARBA" id="ARBA00023053"/>
    </source>
</evidence>
<dbReference type="Pfam" id="PF00999">
    <property type="entry name" value="Na_H_Exchanger"/>
    <property type="match status" value="1"/>
</dbReference>
<evidence type="ECO:0000256" key="7">
    <source>
        <dbReference type="ARBA" id="ARBA00023065"/>
    </source>
</evidence>
<proteinExistence type="predicted"/>
<dbReference type="Gene3D" id="1.20.1530.20">
    <property type="match status" value="1"/>
</dbReference>
<comment type="subcellular location">
    <subcellularLocation>
        <location evidence="1">Membrane</location>
        <topology evidence="1">Multi-pass membrane protein</topology>
    </subcellularLocation>
</comment>
<evidence type="ECO:0000256" key="3">
    <source>
        <dbReference type="ARBA" id="ARBA00022449"/>
    </source>
</evidence>
<keyword evidence="6" id="KW-0915">Sodium</keyword>
<dbReference type="InterPro" id="IPR038770">
    <property type="entry name" value="Na+/solute_symporter_sf"/>
</dbReference>
<dbReference type="PANTHER" id="PTHR43562:SF3">
    <property type="entry name" value="SODIUM ION_PROTON EXCHANGER (EUROFUNG)"/>
    <property type="match status" value="1"/>
</dbReference>
<gene>
    <name evidence="12" type="ORF">ENR23_08910</name>
</gene>
<dbReference type="GO" id="GO:1902600">
    <property type="term" value="P:proton transmembrane transport"/>
    <property type="evidence" value="ECO:0007669"/>
    <property type="project" value="InterPro"/>
</dbReference>
<keyword evidence="4 10" id="KW-0812">Transmembrane</keyword>